<dbReference type="OrthoDB" id="3599804at2759"/>
<proteinExistence type="predicted"/>
<name>R7Z6Q7_CONA1</name>
<keyword evidence="2" id="KW-1185">Reference proteome</keyword>
<evidence type="ECO:0000313" key="2">
    <source>
        <dbReference type="Proteomes" id="UP000016924"/>
    </source>
</evidence>
<dbReference type="EMBL" id="JH767636">
    <property type="protein sequence ID" value="EON69857.1"/>
    <property type="molecule type" value="Genomic_DNA"/>
</dbReference>
<accession>R7Z6Q7</accession>
<organism evidence="1 2">
    <name type="scientific">Coniosporium apollinis (strain CBS 100218)</name>
    <name type="common">Rock-inhabiting black yeast</name>
    <dbReference type="NCBI Taxonomy" id="1168221"/>
    <lineage>
        <taxon>Eukaryota</taxon>
        <taxon>Fungi</taxon>
        <taxon>Dikarya</taxon>
        <taxon>Ascomycota</taxon>
        <taxon>Pezizomycotina</taxon>
        <taxon>Dothideomycetes</taxon>
        <taxon>Dothideomycetes incertae sedis</taxon>
        <taxon>Coniosporium</taxon>
    </lineage>
</organism>
<dbReference type="AlphaFoldDB" id="R7Z6Q7"/>
<protein>
    <submittedName>
        <fullName evidence="1">Uncharacterized protein</fullName>
    </submittedName>
</protein>
<dbReference type="HOGENOM" id="CLU_1266822_0_0_1"/>
<dbReference type="GeneID" id="19906431"/>
<evidence type="ECO:0000313" key="1">
    <source>
        <dbReference type="EMBL" id="EON69857.1"/>
    </source>
</evidence>
<dbReference type="RefSeq" id="XP_007785174.1">
    <property type="nucleotide sequence ID" value="XM_007786984.1"/>
</dbReference>
<sequence>MDFVNFLSGPVQAASDSLRGAIIEGAREGFSLVQQHLSAGVTKTFDEGAGIIQQGLKQTFDEGARTIQEGLNDALKQTFKDGACTIQQGVQQGFRQAFDKGLTDARGYIKKKDDLATVFKDFLECYLKAEAKDRAVRWWQSFLPLVITVAVFGGSITFTLIIQEIADPVELNAKFSSETVRTFISLAWLLFLKTALRGKPGLSPQFSTYFLSYCMHPY</sequence>
<gene>
    <name evidence="1" type="ORF">W97_09120</name>
</gene>
<dbReference type="Proteomes" id="UP000016924">
    <property type="component" value="Unassembled WGS sequence"/>
</dbReference>
<reference evidence="2" key="1">
    <citation type="submission" date="2012-06" db="EMBL/GenBank/DDBJ databases">
        <title>The genome sequence of Coniosporium apollinis CBS 100218.</title>
        <authorList>
            <consortium name="The Broad Institute Genome Sequencing Platform"/>
            <person name="Cuomo C."/>
            <person name="Gorbushina A."/>
            <person name="Noack S."/>
            <person name="Walker B."/>
            <person name="Young S.K."/>
            <person name="Zeng Q."/>
            <person name="Gargeya S."/>
            <person name="Fitzgerald M."/>
            <person name="Haas B."/>
            <person name="Abouelleil A."/>
            <person name="Alvarado L."/>
            <person name="Arachchi H.M."/>
            <person name="Berlin A.M."/>
            <person name="Chapman S.B."/>
            <person name="Goldberg J."/>
            <person name="Griggs A."/>
            <person name="Gujja S."/>
            <person name="Hansen M."/>
            <person name="Howarth C."/>
            <person name="Imamovic A."/>
            <person name="Larimer J."/>
            <person name="McCowan C."/>
            <person name="Montmayeur A."/>
            <person name="Murphy C."/>
            <person name="Neiman D."/>
            <person name="Pearson M."/>
            <person name="Priest M."/>
            <person name="Roberts A."/>
            <person name="Saif S."/>
            <person name="Shea T."/>
            <person name="Sisk P."/>
            <person name="Sykes S."/>
            <person name="Wortman J."/>
            <person name="Nusbaum C."/>
            <person name="Birren B."/>
        </authorList>
    </citation>
    <scope>NUCLEOTIDE SEQUENCE [LARGE SCALE GENOMIC DNA]</scope>
    <source>
        <strain evidence="2">CBS 100218</strain>
    </source>
</reference>